<evidence type="ECO:0000256" key="5">
    <source>
        <dbReference type="ARBA" id="ARBA00022741"/>
    </source>
</evidence>
<evidence type="ECO:0000259" key="12">
    <source>
        <dbReference type="PROSITE" id="PS50893"/>
    </source>
</evidence>
<dbReference type="SMART" id="SM00382">
    <property type="entry name" value="AAA"/>
    <property type="match status" value="2"/>
</dbReference>
<feature type="region of interest" description="Disordered" evidence="10">
    <location>
        <begin position="1201"/>
        <end position="1220"/>
    </location>
</feature>
<feature type="domain" description="ABC transporter" evidence="12">
    <location>
        <begin position="1225"/>
        <end position="1458"/>
    </location>
</feature>
<keyword evidence="5" id="KW-0547">Nucleotide-binding</keyword>
<dbReference type="SUPFAM" id="SSF52540">
    <property type="entry name" value="P-loop containing nucleoside triphosphate hydrolases"/>
    <property type="match status" value="2"/>
</dbReference>
<keyword evidence="15" id="KW-1185">Reference proteome</keyword>
<organism evidence="14 15">
    <name type="scientific">Massarina eburnea CBS 473.64</name>
    <dbReference type="NCBI Taxonomy" id="1395130"/>
    <lineage>
        <taxon>Eukaryota</taxon>
        <taxon>Fungi</taxon>
        <taxon>Dikarya</taxon>
        <taxon>Ascomycota</taxon>
        <taxon>Pezizomycotina</taxon>
        <taxon>Dothideomycetes</taxon>
        <taxon>Pleosporomycetidae</taxon>
        <taxon>Pleosporales</taxon>
        <taxon>Massarineae</taxon>
        <taxon>Massarinaceae</taxon>
        <taxon>Massarina</taxon>
    </lineage>
</organism>
<keyword evidence="8 11" id="KW-0472">Membrane</keyword>
<evidence type="ECO:0000256" key="1">
    <source>
        <dbReference type="ARBA" id="ARBA00004651"/>
    </source>
</evidence>
<dbReference type="InterPro" id="IPR044746">
    <property type="entry name" value="ABCC_6TM_D1"/>
</dbReference>
<keyword evidence="3" id="KW-1003">Cell membrane</keyword>
<dbReference type="SUPFAM" id="SSF90123">
    <property type="entry name" value="ABC transporter transmembrane region"/>
    <property type="match status" value="2"/>
</dbReference>
<feature type="transmembrane region" description="Helical" evidence="11">
    <location>
        <begin position="406"/>
        <end position="427"/>
    </location>
</feature>
<dbReference type="InterPro" id="IPR011527">
    <property type="entry name" value="ABC1_TM_dom"/>
</dbReference>
<dbReference type="Pfam" id="PF24357">
    <property type="entry name" value="TMD0_ABC"/>
    <property type="match status" value="1"/>
</dbReference>
<dbReference type="InterPro" id="IPR036640">
    <property type="entry name" value="ABC1_TM_sf"/>
</dbReference>
<dbReference type="PANTHER" id="PTHR24223">
    <property type="entry name" value="ATP-BINDING CASSETTE SUB-FAMILY C"/>
    <property type="match status" value="1"/>
</dbReference>
<dbReference type="CDD" id="cd03244">
    <property type="entry name" value="ABCC_MRP_domain2"/>
    <property type="match status" value="1"/>
</dbReference>
<dbReference type="Pfam" id="PF00664">
    <property type="entry name" value="ABC_membrane"/>
    <property type="match status" value="2"/>
</dbReference>
<evidence type="ECO:0000256" key="8">
    <source>
        <dbReference type="ARBA" id="ARBA00023136"/>
    </source>
</evidence>
<dbReference type="FunFam" id="1.20.1560.10:FF:000066">
    <property type="entry name" value="ABC multidrug transporter (Eurofung)"/>
    <property type="match status" value="1"/>
</dbReference>
<accession>A0A6A6RTG2</accession>
<evidence type="ECO:0000313" key="14">
    <source>
        <dbReference type="EMBL" id="KAF2638302.1"/>
    </source>
</evidence>
<dbReference type="InterPro" id="IPR003439">
    <property type="entry name" value="ABC_transporter-like_ATP-bd"/>
</dbReference>
<proteinExistence type="predicted"/>
<comment type="subcellular location">
    <subcellularLocation>
        <location evidence="1">Cell membrane</location>
        <topology evidence="1">Multi-pass membrane protein</topology>
    </subcellularLocation>
</comment>
<dbReference type="CDD" id="cd18579">
    <property type="entry name" value="ABC_6TM_ABCC_D1"/>
    <property type="match status" value="1"/>
</dbReference>
<evidence type="ECO:0000259" key="13">
    <source>
        <dbReference type="PROSITE" id="PS50929"/>
    </source>
</evidence>
<name>A0A6A6RTG2_9PLEO</name>
<feature type="transmembrane region" description="Helical" evidence="11">
    <location>
        <begin position="161"/>
        <end position="179"/>
    </location>
</feature>
<keyword evidence="9" id="KW-0325">Glycoprotein</keyword>
<feature type="domain" description="ABC transmembrane type-1" evidence="13">
    <location>
        <begin position="280"/>
        <end position="554"/>
    </location>
</feature>
<dbReference type="InterPro" id="IPR017871">
    <property type="entry name" value="ABC_transporter-like_CS"/>
</dbReference>
<dbReference type="GO" id="GO:0005524">
    <property type="term" value="F:ATP binding"/>
    <property type="evidence" value="ECO:0007669"/>
    <property type="project" value="UniProtKB-KW"/>
</dbReference>
<feature type="transmembrane region" description="Helical" evidence="11">
    <location>
        <begin position="897"/>
        <end position="927"/>
    </location>
</feature>
<feature type="transmembrane region" description="Helical" evidence="11">
    <location>
        <begin position="104"/>
        <end position="122"/>
    </location>
</feature>
<evidence type="ECO:0000313" key="15">
    <source>
        <dbReference type="Proteomes" id="UP000799753"/>
    </source>
</evidence>
<reference evidence="14" key="1">
    <citation type="journal article" date="2020" name="Stud. Mycol.">
        <title>101 Dothideomycetes genomes: a test case for predicting lifestyles and emergence of pathogens.</title>
        <authorList>
            <person name="Haridas S."/>
            <person name="Albert R."/>
            <person name="Binder M."/>
            <person name="Bloem J."/>
            <person name="Labutti K."/>
            <person name="Salamov A."/>
            <person name="Andreopoulos B."/>
            <person name="Baker S."/>
            <person name="Barry K."/>
            <person name="Bills G."/>
            <person name="Bluhm B."/>
            <person name="Cannon C."/>
            <person name="Castanera R."/>
            <person name="Culley D."/>
            <person name="Daum C."/>
            <person name="Ezra D."/>
            <person name="Gonzalez J."/>
            <person name="Henrissat B."/>
            <person name="Kuo A."/>
            <person name="Liang C."/>
            <person name="Lipzen A."/>
            <person name="Lutzoni F."/>
            <person name="Magnuson J."/>
            <person name="Mondo S."/>
            <person name="Nolan M."/>
            <person name="Ohm R."/>
            <person name="Pangilinan J."/>
            <person name="Park H.-J."/>
            <person name="Ramirez L."/>
            <person name="Alfaro M."/>
            <person name="Sun H."/>
            <person name="Tritt A."/>
            <person name="Yoshinaga Y."/>
            <person name="Zwiers L.-H."/>
            <person name="Turgeon B."/>
            <person name="Goodwin S."/>
            <person name="Spatafora J."/>
            <person name="Crous P."/>
            <person name="Grigoriev I."/>
        </authorList>
    </citation>
    <scope>NUCLEOTIDE SEQUENCE</scope>
    <source>
        <strain evidence="14">CBS 473.64</strain>
    </source>
</reference>
<dbReference type="InterPro" id="IPR003593">
    <property type="entry name" value="AAA+_ATPase"/>
</dbReference>
<dbReference type="CDD" id="cd03250">
    <property type="entry name" value="ABCC_MRP_domain1"/>
    <property type="match status" value="1"/>
</dbReference>
<feature type="transmembrane region" description="Helical" evidence="11">
    <location>
        <begin position="947"/>
        <end position="969"/>
    </location>
</feature>
<dbReference type="Gene3D" id="1.20.1560.10">
    <property type="entry name" value="ABC transporter type 1, transmembrane domain"/>
    <property type="match status" value="2"/>
</dbReference>
<dbReference type="Pfam" id="PF00005">
    <property type="entry name" value="ABC_tran"/>
    <property type="match status" value="2"/>
</dbReference>
<evidence type="ECO:0000256" key="10">
    <source>
        <dbReference type="SAM" id="MobiDB-lite"/>
    </source>
</evidence>
<dbReference type="FunFam" id="1.20.1560.10:FF:000055">
    <property type="entry name" value="ABC multidrug transporter (Eurofung)"/>
    <property type="match status" value="1"/>
</dbReference>
<feature type="transmembrane region" description="Helical" evidence="11">
    <location>
        <begin position="73"/>
        <end position="92"/>
    </location>
</feature>
<feature type="transmembrane region" description="Helical" evidence="11">
    <location>
        <begin position="1130"/>
        <end position="1153"/>
    </location>
</feature>
<feature type="transmembrane region" description="Helical" evidence="11">
    <location>
        <begin position="531"/>
        <end position="552"/>
    </location>
</feature>
<evidence type="ECO:0000256" key="9">
    <source>
        <dbReference type="ARBA" id="ARBA00023180"/>
    </source>
</evidence>
<dbReference type="EMBL" id="MU006790">
    <property type="protein sequence ID" value="KAF2638302.1"/>
    <property type="molecule type" value="Genomic_DNA"/>
</dbReference>
<keyword evidence="6" id="KW-0067">ATP-binding</keyword>
<dbReference type="Gene3D" id="3.40.50.300">
    <property type="entry name" value="P-loop containing nucleotide triphosphate hydrolases"/>
    <property type="match status" value="2"/>
</dbReference>
<dbReference type="InterPro" id="IPR050173">
    <property type="entry name" value="ABC_transporter_C-like"/>
</dbReference>
<evidence type="ECO:0000256" key="2">
    <source>
        <dbReference type="ARBA" id="ARBA00022448"/>
    </source>
</evidence>
<dbReference type="GO" id="GO:0005886">
    <property type="term" value="C:plasma membrane"/>
    <property type="evidence" value="ECO:0007669"/>
    <property type="project" value="UniProtKB-SubCell"/>
</dbReference>
<dbReference type="InterPro" id="IPR044726">
    <property type="entry name" value="ABCC_6TM_D2"/>
</dbReference>
<evidence type="ECO:0000256" key="6">
    <source>
        <dbReference type="ARBA" id="ARBA00022840"/>
    </source>
</evidence>
<feature type="transmembrane region" description="Helical" evidence="11">
    <location>
        <begin position="309"/>
        <end position="332"/>
    </location>
</feature>
<dbReference type="FunFam" id="3.40.50.300:FF:000838">
    <property type="entry name" value="ABC multidrug transporter (Eurofung)"/>
    <property type="match status" value="1"/>
</dbReference>
<feature type="compositionally biased region" description="Polar residues" evidence="10">
    <location>
        <begin position="846"/>
        <end position="879"/>
    </location>
</feature>
<keyword evidence="2" id="KW-0813">Transport</keyword>
<keyword evidence="4 11" id="KW-0812">Transmembrane</keyword>
<keyword evidence="7 11" id="KW-1133">Transmembrane helix</keyword>
<evidence type="ECO:0000256" key="3">
    <source>
        <dbReference type="ARBA" id="ARBA00022475"/>
    </source>
</evidence>
<feature type="domain" description="ABC transporter" evidence="12">
    <location>
        <begin position="622"/>
        <end position="849"/>
    </location>
</feature>
<feature type="transmembrane region" description="Helical" evidence="11">
    <location>
        <begin position="267"/>
        <end position="288"/>
    </location>
</feature>
<dbReference type="PROSITE" id="PS00211">
    <property type="entry name" value="ABC_TRANSPORTER_1"/>
    <property type="match status" value="2"/>
</dbReference>
<dbReference type="GO" id="GO:0140359">
    <property type="term" value="F:ABC-type transporter activity"/>
    <property type="evidence" value="ECO:0007669"/>
    <property type="project" value="InterPro"/>
</dbReference>
<feature type="transmembrane region" description="Helical" evidence="11">
    <location>
        <begin position="35"/>
        <end position="53"/>
    </location>
</feature>
<dbReference type="OrthoDB" id="6500128at2759"/>
<dbReference type="PROSITE" id="PS50893">
    <property type="entry name" value="ABC_TRANSPORTER_2"/>
    <property type="match status" value="2"/>
</dbReference>
<dbReference type="PROSITE" id="PS50929">
    <property type="entry name" value="ABC_TM1F"/>
    <property type="match status" value="2"/>
</dbReference>
<evidence type="ECO:0000256" key="7">
    <source>
        <dbReference type="ARBA" id="ARBA00022989"/>
    </source>
</evidence>
<dbReference type="InterPro" id="IPR027417">
    <property type="entry name" value="P-loop_NTPase"/>
</dbReference>
<sequence length="1464" mass="163033">MNSSLSCTPGADDIFGPSVVGCRDEFDFTFAFEQYFFSLAPSALMISFAPWRLKKLWRSRTKVTGNVLRYVKLLAIAIFAILQLASIILWSIHADPRAQKASLAASVLSFTASLLLCALSSLEHSKSLRPSFLLQGYLLLSIIFDATILRTLWLIPSFSSGIRYIYTTSFAVKFVILVLEAQEKRSYRISENKKSSPEDYSGLYSQGVLWWLNQLVWQGAQHVLRPRDLYPLTHDMTAEVLGPQFWTQWTSGKHTAKGQLPWELVKLLKWAIFVPVMPRIALIAFTLCQPLLLKRLLRFLTSDDENRRIGYGLIGAYGIVYLGIAVSSAFYWHRHYRFLIKLRGTLITTIFHKATELNLVALDSSTSVTLMSTDVERVVRGLIDLHEFWANFIQVGFCAWLIRVELGLACLAPIGVALVTFGVTIWLTNFTTAFQMKWVKKIEERLGFTTAMLGAIRYIKMSGLSSKVGPLLEHTRLEEVQAAGKFRLLSVATSTLGNVPLLISPVIAFIIHAVTRAKDETTLDATRLFTALSLLILLCEPLFLVLGGLINFMSAVGCLERIETFLTKPSREDNRRILQNPMQDLPNPLIDTRSPGEREGPQLNCTTKNEKPALSDLTSACISIEDGSLGWEQNGEPVLNGINITVPRGQLTMISGPVASGKSTLLKGILGELPLTKGTVYLSRPDVAFCEQSAWLTNTSLRDNIIGHSGFDAKLYGAVIHCCDLTSDLEMLPDGDRTVVGSKGFSLSGGQRQRIGIARAAYARKELAIFDDVLSALDMTTQNLIFSRLFGSSGLLRRLGTTAVLANHVVRFLPHADHVIVLGNGKVMEQGLYTALSVNRDLARSENSGSPVIQSGSSLWDDTADETPSTYTPHGNKTQDGPMDKSRQLGDFQVYRYYFAALSWIVAAIFFFFQVSWAFLSCFPTVWLKWWTDDNARHPNGRDAHYISVYAALQVLGLISSALVTWWSFNIMAANTGIRLHEILAKTVMSAPLIFFSSTDSGSILTRFSQDVQLLDMSLPLALQVVVTNMLICMAQMGLIASASAWIAVSFPFLIATFYFVQKYYLRTSRQMRLLDLEEKAPLYTQFVETLDGLATVRAFSWQQPCIDRNHELVDGSQRPFYLMYTIQRWLSLVLDLVIGVLAVLVVAIAVALRDTVSPGFTGVSLTQIISFTSYLKLMIMFWTQMETSIGAVARIKQFNTDTPNENLPNENSEPPSEWPHRGKICVSNLSASYAEDAEKMTLSDINITIEAGQKIGICGRTGSGKSSLMLTLFRLLDIKTGKIEIDGVDISTVPRDTVRSRLVSIAEDPFYIPGTIRENVDPYGRATDDEIGEVLKKAMLWDTVVLKGGLHAILDSATFSHGQRQLFGIARALLRRDYKVLIVDEATSSIDSETDKVIQNIIRDEFKHHTIISVAHRLETIIDFDRIAVLDQGRAVEYDSPSALMSKPSMFKSLYDSSRMVIS</sequence>
<feature type="domain" description="ABC transmembrane type-1" evidence="13">
    <location>
        <begin position="908"/>
        <end position="1188"/>
    </location>
</feature>
<feature type="transmembrane region" description="Helical" evidence="11">
    <location>
        <begin position="1043"/>
        <end position="1061"/>
    </location>
</feature>
<dbReference type="GO" id="GO:0016887">
    <property type="term" value="F:ATP hydrolysis activity"/>
    <property type="evidence" value="ECO:0007669"/>
    <property type="project" value="InterPro"/>
</dbReference>
<feature type="compositionally biased region" description="Low complexity" evidence="10">
    <location>
        <begin position="1204"/>
        <end position="1216"/>
    </location>
</feature>
<dbReference type="PANTHER" id="PTHR24223:SF399">
    <property type="entry name" value="ABC TRANSPORTER ATNG"/>
    <property type="match status" value="1"/>
</dbReference>
<gene>
    <name evidence="14" type="ORF">P280DRAFT_456202</name>
</gene>
<dbReference type="Proteomes" id="UP000799753">
    <property type="component" value="Unassembled WGS sequence"/>
</dbReference>
<feature type="transmembrane region" description="Helical" evidence="11">
    <location>
        <begin position="486"/>
        <end position="511"/>
    </location>
</feature>
<evidence type="ECO:0000256" key="4">
    <source>
        <dbReference type="ARBA" id="ARBA00022692"/>
    </source>
</evidence>
<dbReference type="CDD" id="cd18580">
    <property type="entry name" value="ABC_6TM_ABCC_D2"/>
    <property type="match status" value="1"/>
</dbReference>
<feature type="region of interest" description="Disordered" evidence="10">
    <location>
        <begin position="581"/>
        <end position="600"/>
    </location>
</feature>
<evidence type="ECO:0000256" key="11">
    <source>
        <dbReference type="SAM" id="Phobius"/>
    </source>
</evidence>
<feature type="transmembrane region" description="Helical" evidence="11">
    <location>
        <begin position="134"/>
        <end position="155"/>
    </location>
</feature>
<protein>
    <submittedName>
        <fullName evidence="14">Putative ABC multidrug transporter</fullName>
    </submittedName>
</protein>
<feature type="region of interest" description="Disordered" evidence="10">
    <location>
        <begin position="846"/>
        <end position="884"/>
    </location>
</feature>
<dbReference type="InterPro" id="IPR056227">
    <property type="entry name" value="TMD0_ABC"/>
</dbReference>